<keyword evidence="5" id="KW-0539">Nucleus</keyword>
<dbReference type="Proteomes" id="UP001595075">
    <property type="component" value="Unassembled WGS sequence"/>
</dbReference>
<organism evidence="7 8">
    <name type="scientific">Oculimacula yallundae</name>
    <dbReference type="NCBI Taxonomy" id="86028"/>
    <lineage>
        <taxon>Eukaryota</taxon>
        <taxon>Fungi</taxon>
        <taxon>Dikarya</taxon>
        <taxon>Ascomycota</taxon>
        <taxon>Pezizomycotina</taxon>
        <taxon>Leotiomycetes</taxon>
        <taxon>Helotiales</taxon>
        <taxon>Ploettnerulaceae</taxon>
        <taxon>Oculimacula</taxon>
    </lineage>
</organism>
<accession>A0ABR4BSV0</accession>
<proteinExistence type="predicted"/>
<keyword evidence="4" id="KW-0472">Membrane</keyword>
<evidence type="ECO:0008006" key="9">
    <source>
        <dbReference type="Google" id="ProtNLM"/>
    </source>
</evidence>
<evidence type="ECO:0000256" key="6">
    <source>
        <dbReference type="ARBA" id="ARBA00037847"/>
    </source>
</evidence>
<gene>
    <name evidence="7" type="ORF">VTL71DRAFT_10137</name>
</gene>
<evidence type="ECO:0000313" key="8">
    <source>
        <dbReference type="Proteomes" id="UP001595075"/>
    </source>
</evidence>
<dbReference type="PANTHER" id="PTHR12265:SF30">
    <property type="entry name" value="TRANSMEMBRANE PROTEIN 53"/>
    <property type="match status" value="1"/>
</dbReference>
<dbReference type="Pfam" id="PF05705">
    <property type="entry name" value="DUF829"/>
    <property type="match status" value="1"/>
</dbReference>
<dbReference type="InterPro" id="IPR008547">
    <property type="entry name" value="DUF829_TMEM53"/>
</dbReference>
<reference evidence="7 8" key="1">
    <citation type="journal article" date="2024" name="Commun. Biol.">
        <title>Comparative genomic analysis of thermophilic fungi reveals convergent evolutionary adaptations and gene losses.</title>
        <authorList>
            <person name="Steindorff A.S."/>
            <person name="Aguilar-Pontes M.V."/>
            <person name="Robinson A.J."/>
            <person name="Andreopoulos B."/>
            <person name="LaButti K."/>
            <person name="Kuo A."/>
            <person name="Mondo S."/>
            <person name="Riley R."/>
            <person name="Otillar R."/>
            <person name="Haridas S."/>
            <person name="Lipzen A."/>
            <person name="Grimwood J."/>
            <person name="Schmutz J."/>
            <person name="Clum A."/>
            <person name="Reid I.D."/>
            <person name="Moisan M.C."/>
            <person name="Butler G."/>
            <person name="Nguyen T.T.M."/>
            <person name="Dewar K."/>
            <person name="Conant G."/>
            <person name="Drula E."/>
            <person name="Henrissat B."/>
            <person name="Hansel C."/>
            <person name="Singer S."/>
            <person name="Hutchinson M.I."/>
            <person name="de Vries R.P."/>
            <person name="Natvig D.O."/>
            <person name="Powell A.J."/>
            <person name="Tsang A."/>
            <person name="Grigoriev I.V."/>
        </authorList>
    </citation>
    <scope>NUCLEOTIDE SEQUENCE [LARGE SCALE GENOMIC DNA]</scope>
    <source>
        <strain evidence="7 8">CBS 494.80</strain>
    </source>
</reference>
<evidence type="ECO:0000256" key="3">
    <source>
        <dbReference type="ARBA" id="ARBA00022989"/>
    </source>
</evidence>
<keyword evidence="8" id="KW-1185">Reference proteome</keyword>
<evidence type="ECO:0000256" key="2">
    <source>
        <dbReference type="ARBA" id="ARBA00022692"/>
    </source>
</evidence>
<keyword evidence="3" id="KW-1133">Transmembrane helix</keyword>
<keyword evidence="2" id="KW-0812">Transmembrane</keyword>
<comment type="subcellular location">
    <subcellularLocation>
        <location evidence="6">Endomembrane system</location>
        <topology evidence="6">Single-pass membrane protein</topology>
    </subcellularLocation>
    <subcellularLocation>
        <location evidence="1">Nucleus membrane</location>
    </subcellularLocation>
</comment>
<evidence type="ECO:0000256" key="4">
    <source>
        <dbReference type="ARBA" id="ARBA00023136"/>
    </source>
</evidence>
<evidence type="ECO:0000256" key="5">
    <source>
        <dbReference type="ARBA" id="ARBA00023242"/>
    </source>
</evidence>
<dbReference type="PANTHER" id="PTHR12265">
    <property type="entry name" value="TRANSMEMBRANE PROTEIN 53"/>
    <property type="match status" value="1"/>
</dbReference>
<dbReference type="EMBL" id="JAZHXI010000026">
    <property type="protein sequence ID" value="KAL2059753.1"/>
    <property type="molecule type" value="Genomic_DNA"/>
</dbReference>
<name>A0ABR4BSV0_9HELO</name>
<evidence type="ECO:0000256" key="1">
    <source>
        <dbReference type="ARBA" id="ARBA00004126"/>
    </source>
</evidence>
<protein>
    <recommendedName>
        <fullName evidence="9">Indole-diterpene biosynthesis protein PaxU</fullName>
    </recommendedName>
</protein>
<evidence type="ECO:0000313" key="7">
    <source>
        <dbReference type="EMBL" id="KAL2059753.1"/>
    </source>
</evidence>
<comment type="caution">
    <text evidence="7">The sequence shown here is derived from an EMBL/GenBank/DDBJ whole genome shotgun (WGS) entry which is preliminary data.</text>
</comment>
<sequence>MASNNLEFAKLSSAVSVFTPPSTTPSQTPNTDPTTILICQWMGVSPRSRALNAAYLKYHSLYPTSRILTLRSLPEYFMTTSTATRLAGFKPVISAIDSDPAPRVLVHLFSNGGALTFTDVCTVYRRQTGKKFPVQALVLDSAPGQPTAQQGWAAMSIGLPKGLLWYPSAAVIAALLVAGEIGKSVFGIYGLVYKTAGLLNDETLVDKRAKRLYVFSEMDQLVGYRDVEKHAEDFEKKGGRVIVLKEMETPHVQHMILDTDRYWLKIEGLWQSTVS</sequence>